<dbReference type="AlphaFoldDB" id="A0A815BST1"/>
<evidence type="ECO:0000256" key="1">
    <source>
        <dbReference type="SAM" id="Phobius"/>
    </source>
</evidence>
<evidence type="ECO:0000313" key="3">
    <source>
        <dbReference type="Proteomes" id="UP000663852"/>
    </source>
</evidence>
<keyword evidence="1" id="KW-0472">Membrane</keyword>
<feature type="transmembrane region" description="Helical" evidence="1">
    <location>
        <begin position="66"/>
        <end position="89"/>
    </location>
</feature>
<keyword evidence="1" id="KW-1133">Transmembrane helix</keyword>
<accession>A0A815BST1</accession>
<dbReference type="EMBL" id="CAJNOJ010000197">
    <property type="protein sequence ID" value="CAF1277060.1"/>
    <property type="molecule type" value="Genomic_DNA"/>
</dbReference>
<proteinExistence type="predicted"/>
<evidence type="ECO:0000313" key="2">
    <source>
        <dbReference type="EMBL" id="CAF1277060.1"/>
    </source>
</evidence>
<gene>
    <name evidence="2" type="ORF">EDS130_LOCUS29335</name>
</gene>
<feature type="transmembrane region" description="Helical" evidence="1">
    <location>
        <begin position="36"/>
        <end position="60"/>
    </location>
</feature>
<sequence length="97" mass="11106">MCHLQSNSDKQDPITEKKPCLSHLIIYFKSIMSSQYMVFVLSLIVILTAFSINWIPFIILNCRIHAAIFGLCCLGTITSLCLAVVDQYFATYSRPRW</sequence>
<name>A0A815BST1_ADIRI</name>
<dbReference type="Proteomes" id="UP000663852">
    <property type="component" value="Unassembled WGS sequence"/>
</dbReference>
<keyword evidence="1" id="KW-0812">Transmembrane</keyword>
<comment type="caution">
    <text evidence="2">The sequence shown here is derived from an EMBL/GenBank/DDBJ whole genome shotgun (WGS) entry which is preliminary data.</text>
</comment>
<protein>
    <submittedName>
        <fullName evidence="2">Uncharacterized protein</fullName>
    </submittedName>
</protein>
<reference evidence="2" key="1">
    <citation type="submission" date="2021-02" db="EMBL/GenBank/DDBJ databases">
        <authorList>
            <person name="Nowell W R."/>
        </authorList>
    </citation>
    <scope>NUCLEOTIDE SEQUENCE</scope>
</reference>
<organism evidence="2 3">
    <name type="scientific">Adineta ricciae</name>
    <name type="common">Rotifer</name>
    <dbReference type="NCBI Taxonomy" id="249248"/>
    <lineage>
        <taxon>Eukaryota</taxon>
        <taxon>Metazoa</taxon>
        <taxon>Spiralia</taxon>
        <taxon>Gnathifera</taxon>
        <taxon>Rotifera</taxon>
        <taxon>Eurotatoria</taxon>
        <taxon>Bdelloidea</taxon>
        <taxon>Adinetida</taxon>
        <taxon>Adinetidae</taxon>
        <taxon>Adineta</taxon>
    </lineage>
</organism>